<dbReference type="AlphaFoldDB" id="A0A0G1MMU0"/>
<dbReference type="SUPFAM" id="SSF56784">
    <property type="entry name" value="HAD-like"/>
    <property type="match status" value="1"/>
</dbReference>
<keyword evidence="5" id="KW-0378">Hydrolase</keyword>
<dbReference type="EMBL" id="LCJR01000011">
    <property type="protein sequence ID" value="KKT82102.1"/>
    <property type="molecule type" value="Genomic_DNA"/>
</dbReference>
<sequence length="203" mass="23088">MKYKAIIFDLDGVLVNMPAAHFEALNCALSLFGVAIEKDEHYNFFNGLPTRKKLEELERKNRLPVGLREFINRIKQNYTKDLIPSYCVPDYSKIILLRYLKGQNYKLACCSNSISETLHLMLKSAHLFDYFDLILGNDEVTNPKPDPEIYLTAFRRLQVKPSECIIVEDAPHGIAAAKASGAKVLQVRNTEDVNLSLFYSEGI</sequence>
<dbReference type="NCBIfam" id="TIGR01509">
    <property type="entry name" value="HAD-SF-IA-v3"/>
    <property type="match status" value="1"/>
</dbReference>
<protein>
    <submittedName>
        <fullName evidence="5">HAD-superfamily hydrolase, subfamily IA, variant 3</fullName>
    </submittedName>
</protein>
<dbReference type="NCBIfam" id="TIGR01549">
    <property type="entry name" value="HAD-SF-IA-v1"/>
    <property type="match status" value="1"/>
</dbReference>
<dbReference type="Proteomes" id="UP000034032">
    <property type="component" value="Unassembled WGS sequence"/>
</dbReference>
<evidence type="ECO:0000313" key="5">
    <source>
        <dbReference type="EMBL" id="KKT82102.1"/>
    </source>
</evidence>
<gene>
    <name evidence="5" type="ORF">UW79_C0011G0012</name>
</gene>
<comment type="caution">
    <text evidence="5">The sequence shown here is derived from an EMBL/GenBank/DDBJ whole genome shotgun (WGS) entry which is preliminary data.</text>
</comment>
<comment type="cofactor">
    <cofactor evidence="1">
        <name>Mg(2+)</name>
        <dbReference type="ChEBI" id="CHEBI:18420"/>
    </cofactor>
</comment>
<evidence type="ECO:0000313" key="6">
    <source>
        <dbReference type="Proteomes" id="UP000034032"/>
    </source>
</evidence>
<proteinExistence type="inferred from homology"/>
<dbReference type="InterPro" id="IPR023198">
    <property type="entry name" value="PGP-like_dom2"/>
</dbReference>
<dbReference type="Gene3D" id="1.10.150.240">
    <property type="entry name" value="Putative phosphatase, domain 2"/>
    <property type="match status" value="1"/>
</dbReference>
<reference evidence="5 6" key="1">
    <citation type="journal article" date="2015" name="Nature">
        <title>rRNA introns, odd ribosomes, and small enigmatic genomes across a large radiation of phyla.</title>
        <authorList>
            <person name="Brown C.T."/>
            <person name="Hug L.A."/>
            <person name="Thomas B.C."/>
            <person name="Sharon I."/>
            <person name="Castelle C.J."/>
            <person name="Singh A."/>
            <person name="Wilkins M.J."/>
            <person name="Williams K.H."/>
            <person name="Banfield J.F."/>
        </authorList>
    </citation>
    <scope>NUCLEOTIDE SEQUENCE [LARGE SCALE GENOMIC DNA]</scope>
</reference>
<dbReference type="GO" id="GO:0016787">
    <property type="term" value="F:hydrolase activity"/>
    <property type="evidence" value="ECO:0007669"/>
    <property type="project" value="UniProtKB-KW"/>
</dbReference>
<dbReference type="PANTHER" id="PTHR46193:SF9">
    <property type="entry name" value="HALOACID DEHALOGENASE-LIKE HYDROLASE DOMAIN-CONTAINING PROTEIN SGPP"/>
    <property type="match status" value="1"/>
</dbReference>
<dbReference type="InterPro" id="IPR051600">
    <property type="entry name" value="Beta-PGM-like"/>
</dbReference>
<dbReference type="GO" id="GO:0046872">
    <property type="term" value="F:metal ion binding"/>
    <property type="evidence" value="ECO:0007669"/>
    <property type="project" value="UniProtKB-KW"/>
</dbReference>
<name>A0A0G1MMU0_9BACT</name>
<dbReference type="InterPro" id="IPR023214">
    <property type="entry name" value="HAD_sf"/>
</dbReference>
<dbReference type="CDD" id="cd07505">
    <property type="entry name" value="HAD_BPGM-like"/>
    <property type="match status" value="1"/>
</dbReference>
<keyword evidence="4" id="KW-0460">Magnesium</keyword>
<dbReference type="Gene3D" id="3.40.50.1000">
    <property type="entry name" value="HAD superfamily/HAD-like"/>
    <property type="match status" value="1"/>
</dbReference>
<evidence type="ECO:0000256" key="4">
    <source>
        <dbReference type="ARBA" id="ARBA00022842"/>
    </source>
</evidence>
<dbReference type="InterPro" id="IPR041492">
    <property type="entry name" value="HAD_2"/>
</dbReference>
<evidence type="ECO:0000256" key="3">
    <source>
        <dbReference type="ARBA" id="ARBA00022723"/>
    </source>
</evidence>
<dbReference type="InterPro" id="IPR006439">
    <property type="entry name" value="HAD-SF_hydro_IA"/>
</dbReference>
<keyword evidence="3" id="KW-0479">Metal-binding</keyword>
<dbReference type="SFLD" id="SFLDG01129">
    <property type="entry name" value="C1.5:_HAD__Beta-PGM__Phosphata"/>
    <property type="match status" value="1"/>
</dbReference>
<organism evidence="5 6">
    <name type="scientific">Candidatus Yanofskybacteria bacterium GW2011_GWA2_44_9</name>
    <dbReference type="NCBI Taxonomy" id="1619025"/>
    <lineage>
        <taxon>Bacteria</taxon>
        <taxon>Candidatus Yanofskyibacteriota</taxon>
    </lineage>
</organism>
<comment type="similarity">
    <text evidence="2">Belongs to the HAD-like hydrolase superfamily. CbbY/CbbZ/Gph/YieH family.</text>
</comment>
<dbReference type="PANTHER" id="PTHR46193">
    <property type="entry name" value="6-PHOSPHOGLUCONATE PHOSPHATASE"/>
    <property type="match status" value="1"/>
</dbReference>
<accession>A0A0G1MMU0</accession>
<dbReference type="InterPro" id="IPR036412">
    <property type="entry name" value="HAD-like_sf"/>
</dbReference>
<evidence type="ECO:0000256" key="1">
    <source>
        <dbReference type="ARBA" id="ARBA00001946"/>
    </source>
</evidence>
<evidence type="ECO:0000256" key="2">
    <source>
        <dbReference type="ARBA" id="ARBA00006171"/>
    </source>
</evidence>
<dbReference type="SFLD" id="SFLDG01135">
    <property type="entry name" value="C1.5.6:_HAD__Beta-PGM__Phospha"/>
    <property type="match status" value="1"/>
</dbReference>
<dbReference type="SFLD" id="SFLDS00003">
    <property type="entry name" value="Haloacid_Dehalogenase"/>
    <property type="match status" value="1"/>
</dbReference>
<dbReference type="Pfam" id="PF13419">
    <property type="entry name" value="HAD_2"/>
    <property type="match status" value="1"/>
</dbReference>